<organism evidence="2 3">
    <name type="scientific">Actinomadura vinacea</name>
    <dbReference type="NCBI Taxonomy" id="115336"/>
    <lineage>
        <taxon>Bacteria</taxon>
        <taxon>Bacillati</taxon>
        <taxon>Actinomycetota</taxon>
        <taxon>Actinomycetes</taxon>
        <taxon>Streptosporangiales</taxon>
        <taxon>Thermomonosporaceae</taxon>
        <taxon>Actinomadura</taxon>
    </lineage>
</organism>
<evidence type="ECO:0000256" key="1">
    <source>
        <dbReference type="SAM" id="MobiDB-lite"/>
    </source>
</evidence>
<proteinExistence type="predicted"/>
<gene>
    <name evidence="2" type="ORF">GCM10010191_92510</name>
</gene>
<comment type="caution">
    <text evidence="2">The sequence shown here is derived from an EMBL/GenBank/DDBJ whole genome shotgun (WGS) entry which is preliminary data.</text>
</comment>
<protein>
    <recommendedName>
        <fullName evidence="4">Lipoprotein</fullName>
    </recommendedName>
</protein>
<evidence type="ECO:0008006" key="4">
    <source>
        <dbReference type="Google" id="ProtNLM"/>
    </source>
</evidence>
<sequence length="146" mass="15504">MRSVPWNRSAANRLVSKDVFALPPQEQKRRLSSRAVKIGMVGALSLTVAACGSKTTTAWCVDRYAPAVGKTKGGYRVVSDYFCDSRDVSRGTVSYGRYFWYYGGKRGSDGYVSGGSSYGPSKGKIKTKAGTTLSRGGFGGSGKSGS</sequence>
<dbReference type="Proteomes" id="UP001501231">
    <property type="component" value="Unassembled WGS sequence"/>
</dbReference>
<dbReference type="EMBL" id="BAAARW010000048">
    <property type="protein sequence ID" value="GAA2458167.1"/>
    <property type="molecule type" value="Genomic_DNA"/>
</dbReference>
<keyword evidence="3" id="KW-1185">Reference proteome</keyword>
<evidence type="ECO:0000313" key="2">
    <source>
        <dbReference type="EMBL" id="GAA2458167.1"/>
    </source>
</evidence>
<feature type="compositionally biased region" description="Gly residues" evidence="1">
    <location>
        <begin position="136"/>
        <end position="146"/>
    </location>
</feature>
<accession>A0ABN3KF57</accession>
<reference evidence="2 3" key="1">
    <citation type="journal article" date="2019" name="Int. J. Syst. Evol. Microbiol.">
        <title>The Global Catalogue of Microorganisms (GCM) 10K type strain sequencing project: providing services to taxonomists for standard genome sequencing and annotation.</title>
        <authorList>
            <consortium name="The Broad Institute Genomics Platform"/>
            <consortium name="The Broad Institute Genome Sequencing Center for Infectious Disease"/>
            <person name="Wu L."/>
            <person name="Ma J."/>
        </authorList>
    </citation>
    <scope>NUCLEOTIDE SEQUENCE [LARGE SCALE GENOMIC DNA]</scope>
    <source>
        <strain evidence="2 3">JCM 3325</strain>
    </source>
</reference>
<feature type="region of interest" description="Disordered" evidence="1">
    <location>
        <begin position="117"/>
        <end position="146"/>
    </location>
</feature>
<name>A0ABN3KF57_9ACTN</name>
<evidence type="ECO:0000313" key="3">
    <source>
        <dbReference type="Proteomes" id="UP001501231"/>
    </source>
</evidence>